<keyword evidence="8 10" id="KW-0326">Glycosidase</keyword>
<reference evidence="14" key="3">
    <citation type="submission" date="2018-08" db="UniProtKB">
        <authorList>
            <consortium name="EnsemblPlants"/>
        </authorList>
    </citation>
    <scope>IDENTIFICATION</scope>
    <source>
        <strain evidence="14">cv. Bd21</strain>
    </source>
</reference>
<evidence type="ECO:0000256" key="9">
    <source>
        <dbReference type="RuleBase" id="RU004335"/>
    </source>
</evidence>
<dbReference type="InterPro" id="IPR044965">
    <property type="entry name" value="Glyco_hydro_17_plant"/>
</dbReference>
<name>I1J3G4_BRADI</name>
<evidence type="ECO:0000259" key="12">
    <source>
        <dbReference type="SMART" id="SM00768"/>
    </source>
</evidence>
<feature type="chain" id="PRO_5014095712" description="glucan endo-1,3-beta-D-glucosidase" evidence="11">
    <location>
        <begin position="18"/>
        <end position="476"/>
    </location>
</feature>
<evidence type="ECO:0000313" key="13">
    <source>
        <dbReference type="EMBL" id="KQJ85345.1"/>
    </source>
</evidence>
<comment type="catalytic activity">
    <reaction evidence="1">
        <text>Hydrolysis of (1-&gt;3)-beta-D-glucosidic linkages in (1-&gt;3)-beta-D-glucans.</text>
        <dbReference type="EC" id="3.2.1.39"/>
    </reaction>
</comment>
<dbReference type="EnsemblPlants" id="KQJ85345">
    <property type="protein sequence ID" value="KQJ85345"/>
    <property type="gene ID" value="BRADI_5g26467v3"/>
</dbReference>
<dbReference type="KEGG" id="bdi:100829063"/>
<keyword evidence="4 11" id="KW-0732">Signal</keyword>
<dbReference type="eggNOG" id="ENOG502QQAD">
    <property type="taxonomic scope" value="Eukaryota"/>
</dbReference>
<reference evidence="13 14" key="1">
    <citation type="journal article" date="2010" name="Nature">
        <title>Genome sequencing and analysis of the model grass Brachypodium distachyon.</title>
        <authorList>
            <consortium name="International Brachypodium Initiative"/>
        </authorList>
    </citation>
    <scope>NUCLEOTIDE SEQUENCE [LARGE SCALE GENOMIC DNA]</scope>
    <source>
        <strain evidence="13">Bd21</strain>
        <strain evidence="14">cv. Bd21</strain>
    </source>
</reference>
<reference evidence="13" key="2">
    <citation type="submission" date="2017-06" db="EMBL/GenBank/DDBJ databases">
        <title>WGS assembly of Brachypodium distachyon.</title>
        <authorList>
            <consortium name="The International Brachypodium Initiative"/>
            <person name="Lucas S."/>
            <person name="Harmon-Smith M."/>
            <person name="Lail K."/>
            <person name="Tice H."/>
            <person name="Grimwood J."/>
            <person name="Bruce D."/>
            <person name="Barry K."/>
            <person name="Shu S."/>
            <person name="Lindquist E."/>
            <person name="Wang M."/>
            <person name="Pitluck S."/>
            <person name="Vogel J.P."/>
            <person name="Garvin D.F."/>
            <person name="Mockler T.C."/>
            <person name="Schmutz J."/>
            <person name="Rokhsar D."/>
            <person name="Bevan M.W."/>
        </authorList>
    </citation>
    <scope>NUCLEOTIDE SEQUENCE</scope>
    <source>
        <strain evidence="13">Bd21</strain>
    </source>
</reference>
<dbReference type="GeneID" id="100829063"/>
<evidence type="ECO:0000256" key="3">
    <source>
        <dbReference type="ARBA" id="ARBA00012780"/>
    </source>
</evidence>
<evidence type="ECO:0000256" key="1">
    <source>
        <dbReference type="ARBA" id="ARBA00000382"/>
    </source>
</evidence>
<keyword evidence="5 10" id="KW-0378">Hydrolase</keyword>
<dbReference type="GO" id="GO:0042973">
    <property type="term" value="F:glucan endo-1,3-beta-D-glucosidase activity"/>
    <property type="evidence" value="ECO:0007669"/>
    <property type="project" value="UniProtKB-EC"/>
</dbReference>
<dbReference type="EC" id="3.2.1.39" evidence="3"/>
<evidence type="ECO:0000256" key="8">
    <source>
        <dbReference type="ARBA" id="ARBA00023295"/>
    </source>
</evidence>
<evidence type="ECO:0000313" key="14">
    <source>
        <dbReference type="EnsemblPlants" id="KQJ85345"/>
    </source>
</evidence>
<evidence type="ECO:0000313" key="15">
    <source>
        <dbReference type="Proteomes" id="UP000008810"/>
    </source>
</evidence>
<evidence type="ECO:0000256" key="2">
    <source>
        <dbReference type="ARBA" id="ARBA00008773"/>
    </source>
</evidence>
<dbReference type="OrthoDB" id="1938138at2759"/>
<dbReference type="GO" id="GO:0006952">
    <property type="term" value="P:defense response"/>
    <property type="evidence" value="ECO:0007669"/>
    <property type="project" value="UniProtKB-KW"/>
</dbReference>
<dbReference type="PROSITE" id="PS00587">
    <property type="entry name" value="GLYCOSYL_HYDROL_F17"/>
    <property type="match status" value="1"/>
</dbReference>
<evidence type="ECO:0000256" key="5">
    <source>
        <dbReference type="ARBA" id="ARBA00022801"/>
    </source>
</evidence>
<dbReference type="FunFam" id="3.20.20.80:FF:000002">
    <property type="entry name" value="Glucan endo-1,3-beta-glucosidase 3"/>
    <property type="match status" value="1"/>
</dbReference>
<keyword evidence="6" id="KW-0611">Plant defense</keyword>
<dbReference type="STRING" id="15368.I1J3G4"/>
<dbReference type="SMART" id="SM00768">
    <property type="entry name" value="X8"/>
    <property type="match status" value="1"/>
</dbReference>
<dbReference type="Gene3D" id="1.20.58.1040">
    <property type="match status" value="1"/>
</dbReference>
<dbReference type="Gene3D" id="3.20.20.80">
    <property type="entry name" value="Glycosidases"/>
    <property type="match status" value="1"/>
</dbReference>
<dbReference type="AlphaFoldDB" id="I1J3G4"/>
<dbReference type="GO" id="GO:0005886">
    <property type="term" value="C:plasma membrane"/>
    <property type="evidence" value="ECO:0000318"/>
    <property type="project" value="GO_Central"/>
</dbReference>
<evidence type="ECO:0000256" key="7">
    <source>
        <dbReference type="ARBA" id="ARBA00023157"/>
    </source>
</evidence>
<evidence type="ECO:0000256" key="11">
    <source>
        <dbReference type="SAM" id="SignalP"/>
    </source>
</evidence>
<dbReference type="SUPFAM" id="SSF51445">
    <property type="entry name" value="(Trans)glycosidases"/>
    <property type="match status" value="1"/>
</dbReference>
<evidence type="ECO:0000256" key="10">
    <source>
        <dbReference type="RuleBase" id="RU004336"/>
    </source>
</evidence>
<dbReference type="Pfam" id="PF00332">
    <property type="entry name" value="Glyco_hydro_17"/>
    <property type="match status" value="1"/>
</dbReference>
<dbReference type="InterPro" id="IPR017853">
    <property type="entry name" value="GH"/>
</dbReference>
<dbReference type="InterPro" id="IPR012946">
    <property type="entry name" value="X8"/>
</dbReference>
<dbReference type="Proteomes" id="UP000008810">
    <property type="component" value="Chromosome 5"/>
</dbReference>
<feature type="signal peptide" evidence="11">
    <location>
        <begin position="1"/>
        <end position="17"/>
    </location>
</feature>
<dbReference type="Gramene" id="KQJ85345">
    <property type="protein sequence ID" value="KQJ85345"/>
    <property type="gene ID" value="BRADI_5g26467v3"/>
</dbReference>
<comment type="similarity">
    <text evidence="2 9">Belongs to the glycosyl hydrolase 17 family.</text>
</comment>
<dbReference type="GO" id="GO:0005975">
    <property type="term" value="P:carbohydrate metabolic process"/>
    <property type="evidence" value="ECO:0007669"/>
    <property type="project" value="InterPro"/>
</dbReference>
<dbReference type="RefSeq" id="XP_003580840.1">
    <property type="nucleotide sequence ID" value="XM_003580792.4"/>
</dbReference>
<dbReference type="PANTHER" id="PTHR32227">
    <property type="entry name" value="GLUCAN ENDO-1,3-BETA-GLUCOSIDASE BG1-RELATED-RELATED"/>
    <property type="match status" value="1"/>
</dbReference>
<accession>I1J3G4</accession>
<evidence type="ECO:0000256" key="6">
    <source>
        <dbReference type="ARBA" id="ARBA00022821"/>
    </source>
</evidence>
<dbReference type="HOGENOM" id="CLU_024953_3_4_1"/>
<protein>
    <recommendedName>
        <fullName evidence="3">glucan endo-1,3-beta-D-glucosidase</fullName>
        <ecNumber evidence="3">3.2.1.39</ecNumber>
    </recommendedName>
</protein>
<evidence type="ECO:0000256" key="4">
    <source>
        <dbReference type="ARBA" id="ARBA00022729"/>
    </source>
</evidence>
<proteinExistence type="inferred from homology"/>
<organism evidence="13">
    <name type="scientific">Brachypodium distachyon</name>
    <name type="common">Purple false brome</name>
    <name type="synonym">Trachynia distachya</name>
    <dbReference type="NCBI Taxonomy" id="15368"/>
    <lineage>
        <taxon>Eukaryota</taxon>
        <taxon>Viridiplantae</taxon>
        <taxon>Streptophyta</taxon>
        <taxon>Embryophyta</taxon>
        <taxon>Tracheophyta</taxon>
        <taxon>Spermatophyta</taxon>
        <taxon>Magnoliopsida</taxon>
        <taxon>Liliopsida</taxon>
        <taxon>Poales</taxon>
        <taxon>Poaceae</taxon>
        <taxon>BOP clade</taxon>
        <taxon>Pooideae</taxon>
        <taxon>Stipodae</taxon>
        <taxon>Brachypodieae</taxon>
        <taxon>Brachypodium</taxon>
    </lineage>
</organism>
<dbReference type="InterPro" id="IPR000490">
    <property type="entry name" value="Glyco_hydro_17"/>
</dbReference>
<dbReference type="Pfam" id="PF07983">
    <property type="entry name" value="X8"/>
    <property type="match status" value="1"/>
</dbReference>
<feature type="domain" description="X8" evidence="12">
    <location>
        <begin position="386"/>
        <end position="475"/>
    </location>
</feature>
<sequence>MLATILLLLLSITVADGASIGVVYGRRATRLPPPSSVARFLARGTVFNRVRLRNADPVAVRAFAGTGLAVDVTVPNKLLPRLAASQASARRWVRANVALHVAAGVNVSRILVGHEVASQTDVALALALAPAMENLHAALLGAGAGAGAVEVSTAHSLSVLATSSPPSAGKFSAAAETVMKPVLAFLRATGAPFMVNAYPYYALTGAGDDDGNNNDTRALDFALFRGSSIAAGVMDPGTGLLYTNALDAELDAAHAAMARLGFGDGVDLAVAETGWPSAGEDWEPAAGAGAASLAAEYNRNAVRHLGSGVGTPLMPGRAFEVSICSLFDEDLRPGPVSERRFGLFRADDFSPVYDAGILSAAAAAPEVSVKVTPAPETNTTKGGQRQWCVPKPAADVVALQDNIDFACGQGGGGVGVDCGEIRPGGSCYEPDTVEGHAAYAMNLYFRSSGGHEFDCEFGHTGAITTVDPSFGSCKFT</sequence>
<gene>
    <name evidence="14" type="primary">LOC100829063</name>
    <name evidence="13" type="ORF">BRADI_5g26467v3</name>
</gene>
<keyword evidence="15" id="KW-1185">Reference proteome</keyword>
<keyword evidence="7" id="KW-1015">Disulfide bond</keyword>
<dbReference type="FunFam" id="1.20.58.1040:FF:000003">
    <property type="entry name" value="glucan endo-1,3-beta-glucosidase 7"/>
    <property type="match status" value="1"/>
</dbReference>
<dbReference type="EMBL" id="CM000884">
    <property type="protein sequence ID" value="KQJ85345.1"/>
    <property type="molecule type" value="Genomic_DNA"/>
</dbReference>
<dbReference type="OMA" id="DSGGRHW"/>